<feature type="compositionally biased region" description="Low complexity" evidence="1">
    <location>
        <begin position="118"/>
        <end position="128"/>
    </location>
</feature>
<feature type="region of interest" description="Disordered" evidence="1">
    <location>
        <begin position="1"/>
        <end position="310"/>
    </location>
</feature>
<dbReference type="EMBL" id="CADCUE010000192">
    <property type="protein sequence ID" value="CAA9346929.1"/>
    <property type="molecule type" value="Genomic_DNA"/>
</dbReference>
<gene>
    <name evidence="2" type="ORF">AVDCRST_MAG16-2109</name>
</gene>
<reference evidence="2" key="1">
    <citation type="submission" date="2020-02" db="EMBL/GenBank/DDBJ databases">
        <authorList>
            <person name="Meier V. D."/>
        </authorList>
    </citation>
    <scope>NUCLEOTIDE SEQUENCE</scope>
    <source>
        <strain evidence="2">AVDCRST_MAG16</strain>
    </source>
</reference>
<feature type="compositionally biased region" description="Basic and acidic residues" evidence="1">
    <location>
        <begin position="258"/>
        <end position="278"/>
    </location>
</feature>
<feature type="compositionally biased region" description="Low complexity" evidence="1">
    <location>
        <begin position="180"/>
        <end position="189"/>
    </location>
</feature>
<feature type="compositionally biased region" description="Basic residues" evidence="1">
    <location>
        <begin position="209"/>
        <end position="233"/>
    </location>
</feature>
<feature type="compositionally biased region" description="Basic residues" evidence="1">
    <location>
        <begin position="108"/>
        <end position="117"/>
    </location>
</feature>
<feature type="compositionally biased region" description="Basic residues" evidence="1">
    <location>
        <begin position="74"/>
        <end position="87"/>
    </location>
</feature>
<evidence type="ECO:0000256" key="1">
    <source>
        <dbReference type="SAM" id="MobiDB-lite"/>
    </source>
</evidence>
<proteinExistence type="predicted"/>
<feature type="compositionally biased region" description="Basic and acidic residues" evidence="1">
    <location>
        <begin position="241"/>
        <end position="251"/>
    </location>
</feature>
<feature type="compositionally biased region" description="Basic residues" evidence="1">
    <location>
        <begin position="152"/>
        <end position="163"/>
    </location>
</feature>
<feature type="non-terminal residue" evidence="2">
    <location>
        <position position="1"/>
    </location>
</feature>
<feature type="non-terminal residue" evidence="2">
    <location>
        <position position="310"/>
    </location>
</feature>
<feature type="compositionally biased region" description="Basic residues" evidence="1">
    <location>
        <begin position="298"/>
        <end position="310"/>
    </location>
</feature>
<dbReference type="AlphaFoldDB" id="A0A6J4M393"/>
<feature type="compositionally biased region" description="Basic residues" evidence="1">
    <location>
        <begin position="279"/>
        <end position="288"/>
    </location>
</feature>
<sequence length="310" mass="33995">DRHTRQRAGAPARAGGGPGRPRLAGRQEAAPRARRAPARAPQPAPPGVGEPDHGLAPARGDDPAGDPLGDHLRLRQLRRGPRDRQRRGAAPLRARPLRADHPAGRRDQRGRRHRPAAARRAGALAVPEVLRRPRAARPRAGRVRAGREPHRQHGGGQLRRRARARDPPAAGRDPRAVDTGPAGARAAAHPPDHRRPGHRAGAAADRAAARRHPHAPRQGRRHRHHRCAGRRHLGGQPPGADRGRVTPDGRERHHHRALVQDRADARHDRSGPRQDEHHRRPAGRHRGGRAPARLQGHPSRRRRARPRGGV</sequence>
<feature type="compositionally biased region" description="Basic and acidic residues" evidence="1">
    <location>
        <begin position="97"/>
        <end position="107"/>
    </location>
</feature>
<protein>
    <submittedName>
        <fullName evidence="2">RsbT co-antagonist protein RsbRA</fullName>
    </submittedName>
</protein>
<feature type="compositionally biased region" description="Basic residues" evidence="1">
    <location>
        <begin position="132"/>
        <end position="144"/>
    </location>
</feature>
<evidence type="ECO:0000313" key="2">
    <source>
        <dbReference type="EMBL" id="CAA9346929.1"/>
    </source>
</evidence>
<organism evidence="2">
    <name type="scientific">uncultured Frankineae bacterium</name>
    <dbReference type="NCBI Taxonomy" id="437475"/>
    <lineage>
        <taxon>Bacteria</taxon>
        <taxon>Bacillati</taxon>
        <taxon>Actinomycetota</taxon>
        <taxon>Actinomycetes</taxon>
        <taxon>Frankiales</taxon>
        <taxon>environmental samples</taxon>
    </lineage>
</organism>
<accession>A0A6J4M393</accession>
<name>A0A6J4M393_9ACTN</name>